<dbReference type="InterPro" id="IPR001173">
    <property type="entry name" value="Glyco_trans_2-like"/>
</dbReference>
<dbReference type="Pfam" id="PF00535">
    <property type="entry name" value="Glycos_transf_2"/>
    <property type="match status" value="1"/>
</dbReference>
<dbReference type="RefSeq" id="WP_099105693.1">
    <property type="nucleotide sequence ID" value="NZ_JAATJF010000002.1"/>
</dbReference>
<keyword evidence="2" id="KW-0328">Glycosyltransferase</keyword>
<dbReference type="Pfam" id="PF02709">
    <property type="entry name" value="Glyco_transf_7C"/>
    <property type="match status" value="1"/>
</dbReference>
<dbReference type="InterPro" id="IPR029044">
    <property type="entry name" value="Nucleotide-diphossugar_trans"/>
</dbReference>
<name>A0A2G0CGH4_9BACT</name>
<proteinExistence type="inferred from homology"/>
<comment type="caution">
    <text evidence="6">The sequence shown here is derived from an EMBL/GenBank/DDBJ whole genome shotgun (WGS) entry which is preliminary data.</text>
</comment>
<organism evidence="6 7">
    <name type="scientific">Neolewinella marina</name>
    <dbReference type="NCBI Taxonomy" id="438751"/>
    <lineage>
        <taxon>Bacteria</taxon>
        <taxon>Pseudomonadati</taxon>
        <taxon>Bacteroidota</taxon>
        <taxon>Saprospiria</taxon>
        <taxon>Saprospirales</taxon>
        <taxon>Lewinellaceae</taxon>
        <taxon>Neolewinella</taxon>
    </lineage>
</organism>
<feature type="domain" description="Glycosyltransferase 2-like" evidence="4">
    <location>
        <begin position="69"/>
        <end position="117"/>
    </location>
</feature>
<feature type="domain" description="Galactosyltransferase C-terminal" evidence="5">
    <location>
        <begin position="156"/>
        <end position="195"/>
    </location>
</feature>
<dbReference type="PANTHER" id="PTHR43179:SF12">
    <property type="entry name" value="GALACTOFURANOSYLTRANSFERASE GLFT2"/>
    <property type="match status" value="1"/>
</dbReference>
<dbReference type="InterPro" id="IPR027791">
    <property type="entry name" value="Galactosyl_T_C"/>
</dbReference>
<reference evidence="6 7" key="1">
    <citation type="submission" date="2017-10" db="EMBL/GenBank/DDBJ databases">
        <title>The draft genome sequence of Lewinella marina KCTC 32374.</title>
        <authorList>
            <person name="Wang K."/>
        </authorList>
    </citation>
    <scope>NUCLEOTIDE SEQUENCE [LARGE SCALE GENOMIC DNA]</scope>
    <source>
        <strain evidence="6 7">MKG-38</strain>
    </source>
</reference>
<gene>
    <name evidence="6" type="ORF">CGL56_06340</name>
</gene>
<evidence type="ECO:0000313" key="7">
    <source>
        <dbReference type="Proteomes" id="UP000226437"/>
    </source>
</evidence>
<dbReference type="Proteomes" id="UP000226437">
    <property type="component" value="Unassembled WGS sequence"/>
</dbReference>
<dbReference type="PANTHER" id="PTHR43179">
    <property type="entry name" value="RHAMNOSYLTRANSFERASE WBBL"/>
    <property type="match status" value="1"/>
</dbReference>
<dbReference type="EMBL" id="PDLO01000002">
    <property type="protein sequence ID" value="PHK99076.1"/>
    <property type="molecule type" value="Genomic_DNA"/>
</dbReference>
<evidence type="ECO:0000256" key="3">
    <source>
        <dbReference type="ARBA" id="ARBA00022679"/>
    </source>
</evidence>
<evidence type="ECO:0000256" key="1">
    <source>
        <dbReference type="ARBA" id="ARBA00006739"/>
    </source>
</evidence>
<dbReference type="AlphaFoldDB" id="A0A2G0CGH4"/>
<dbReference type="CDD" id="cd00761">
    <property type="entry name" value="Glyco_tranf_GTA_type"/>
    <property type="match status" value="1"/>
</dbReference>
<dbReference type="GO" id="GO:0016757">
    <property type="term" value="F:glycosyltransferase activity"/>
    <property type="evidence" value="ECO:0007669"/>
    <property type="project" value="UniProtKB-KW"/>
</dbReference>
<comment type="similarity">
    <text evidence="1">Belongs to the glycosyltransferase 2 family.</text>
</comment>
<evidence type="ECO:0000256" key="2">
    <source>
        <dbReference type="ARBA" id="ARBA00022676"/>
    </source>
</evidence>
<accession>A0A2G0CGH4</accession>
<evidence type="ECO:0000259" key="4">
    <source>
        <dbReference type="Pfam" id="PF00535"/>
    </source>
</evidence>
<sequence length="286" mass="32203">MPPKTSLLTIVHGRRAHLHNLLRGIAGQRTRPHEVIVVFMNEDIPGDLPDPGCPLRPLQLNSDHHQLPLAAARNRAASAAEGDILAFLDVDCIPAPHYLEQLEAAVGLTHGLVMGEVRYLPEGAAAPGWSFSLLNQVAQPHPRRPRLPAGRDIMTLPYPLFWSLAFGLRATDFARLGGFDEGYVGYGGEDTDFAFNARATRLPLYGCGARVFHQYHPVYSPPYNHLSDIVSNARRFHSKWQMWPMESWLKQFERDGLIRWEPNDIEILREPHSEQVEDALRETLFG</sequence>
<evidence type="ECO:0000313" key="6">
    <source>
        <dbReference type="EMBL" id="PHK99076.1"/>
    </source>
</evidence>
<evidence type="ECO:0000259" key="5">
    <source>
        <dbReference type="Pfam" id="PF02709"/>
    </source>
</evidence>
<keyword evidence="7" id="KW-1185">Reference proteome</keyword>
<protein>
    <submittedName>
        <fullName evidence="6">Uncharacterized protein</fullName>
    </submittedName>
</protein>
<dbReference type="Gene3D" id="3.90.550.10">
    <property type="entry name" value="Spore Coat Polysaccharide Biosynthesis Protein SpsA, Chain A"/>
    <property type="match status" value="1"/>
</dbReference>
<dbReference type="OrthoDB" id="9801954at2"/>
<dbReference type="SUPFAM" id="SSF53448">
    <property type="entry name" value="Nucleotide-diphospho-sugar transferases"/>
    <property type="match status" value="1"/>
</dbReference>
<keyword evidence="3" id="KW-0808">Transferase</keyword>